<dbReference type="Pfam" id="PF10864">
    <property type="entry name" value="DUF2663"/>
    <property type="match status" value="1"/>
</dbReference>
<keyword evidence="2" id="KW-0472">Membrane</keyword>
<accession>A0A5R9EYV1</accession>
<reference evidence="3 4" key="1">
    <citation type="submission" date="2019-04" db="EMBL/GenBank/DDBJ databases">
        <title>Bacillus caeni sp. nov., a bacterium isolated from mangrove sediment.</title>
        <authorList>
            <person name="Huang H."/>
            <person name="Mo K."/>
            <person name="Hu Y."/>
        </authorList>
    </citation>
    <scope>NUCLEOTIDE SEQUENCE [LARGE SCALE GENOMIC DNA]</scope>
    <source>
        <strain evidence="3 4">HB172195</strain>
    </source>
</reference>
<evidence type="ECO:0000256" key="2">
    <source>
        <dbReference type="SAM" id="Phobius"/>
    </source>
</evidence>
<feature type="transmembrane region" description="Helical" evidence="2">
    <location>
        <begin position="44"/>
        <end position="62"/>
    </location>
</feature>
<sequence>MNMDGLQTWKLKQSNLSEVTIVMLEKLVERKQEEQKYKKSTRSYGLILLAYLFSAALYYYFVLLQGDGLLNIDYWMGLMGKVIFWPLLAILIAVLVLMHTAQRKLKKAEDDYESLRAEIIDRCEELWQGEDLWERRGTVFDFLQQNYDINLYHK</sequence>
<keyword evidence="2" id="KW-1133">Transmembrane helix</keyword>
<protein>
    <submittedName>
        <fullName evidence="3">DUF2663 family protein</fullName>
    </submittedName>
</protein>
<evidence type="ECO:0000313" key="4">
    <source>
        <dbReference type="Proteomes" id="UP000308230"/>
    </source>
</evidence>
<gene>
    <name evidence="3" type="ORF">FCL54_19150</name>
</gene>
<name>A0A5R9EYV1_9BACL</name>
<feature type="coiled-coil region" evidence="1">
    <location>
        <begin position="98"/>
        <end position="125"/>
    </location>
</feature>
<dbReference type="InterPro" id="IPR020210">
    <property type="entry name" value="Uncharacterised_YpbF_TM"/>
</dbReference>
<dbReference type="Proteomes" id="UP000308230">
    <property type="component" value="Unassembled WGS sequence"/>
</dbReference>
<organism evidence="3 4">
    <name type="scientific">Exobacillus caeni</name>
    <dbReference type="NCBI Taxonomy" id="2574798"/>
    <lineage>
        <taxon>Bacteria</taxon>
        <taxon>Bacillati</taxon>
        <taxon>Bacillota</taxon>
        <taxon>Bacilli</taxon>
        <taxon>Bacillales</taxon>
        <taxon>Guptibacillaceae</taxon>
        <taxon>Exobacillus</taxon>
    </lineage>
</organism>
<feature type="transmembrane region" description="Helical" evidence="2">
    <location>
        <begin position="74"/>
        <end position="97"/>
    </location>
</feature>
<comment type="caution">
    <text evidence="3">The sequence shown here is derived from an EMBL/GenBank/DDBJ whole genome shotgun (WGS) entry which is preliminary data.</text>
</comment>
<keyword evidence="1" id="KW-0175">Coiled coil</keyword>
<evidence type="ECO:0000313" key="3">
    <source>
        <dbReference type="EMBL" id="TLS35619.1"/>
    </source>
</evidence>
<dbReference type="OrthoDB" id="2969742at2"/>
<keyword evidence="4" id="KW-1185">Reference proteome</keyword>
<proteinExistence type="predicted"/>
<evidence type="ECO:0000256" key="1">
    <source>
        <dbReference type="SAM" id="Coils"/>
    </source>
</evidence>
<dbReference type="AlphaFoldDB" id="A0A5R9EYV1"/>
<dbReference type="EMBL" id="SWLG01000018">
    <property type="protein sequence ID" value="TLS35619.1"/>
    <property type="molecule type" value="Genomic_DNA"/>
</dbReference>
<keyword evidence="2" id="KW-0812">Transmembrane</keyword>